<feature type="compositionally biased region" description="Polar residues" evidence="15">
    <location>
        <begin position="1050"/>
        <end position="1059"/>
    </location>
</feature>
<dbReference type="InterPro" id="IPR011992">
    <property type="entry name" value="EF-hand-dom_pair"/>
</dbReference>
<dbReference type="PRINTS" id="PR01001">
    <property type="entry name" value="FADG3PDH"/>
</dbReference>
<evidence type="ECO:0000256" key="1">
    <source>
        <dbReference type="ARBA" id="ARBA00001974"/>
    </source>
</evidence>
<feature type="domain" description="EF-hand" evidence="16">
    <location>
        <begin position="638"/>
        <end position="673"/>
    </location>
</feature>
<dbReference type="PROSITE" id="PS00018">
    <property type="entry name" value="EF_HAND_1"/>
    <property type="match status" value="2"/>
</dbReference>
<dbReference type="GO" id="GO:0005739">
    <property type="term" value="C:mitochondrion"/>
    <property type="evidence" value="ECO:0007669"/>
    <property type="project" value="UniProtKB-SubCell"/>
</dbReference>
<evidence type="ECO:0000256" key="2">
    <source>
        <dbReference type="ARBA" id="ARBA00004173"/>
    </source>
</evidence>
<comment type="cofactor">
    <cofactor evidence="1 14">
        <name>FAD</name>
        <dbReference type="ChEBI" id="CHEBI:57692"/>
    </cofactor>
</comment>
<dbReference type="GO" id="GO:0004368">
    <property type="term" value="F:glycerol-3-phosphate dehydrogenase (quinone) activity"/>
    <property type="evidence" value="ECO:0007669"/>
    <property type="project" value="UniProtKB-EC"/>
</dbReference>
<dbReference type="InterPro" id="IPR038299">
    <property type="entry name" value="DAO_C_sf"/>
</dbReference>
<feature type="region of interest" description="Disordered" evidence="15">
    <location>
        <begin position="793"/>
        <end position="835"/>
    </location>
</feature>
<evidence type="ECO:0000256" key="4">
    <source>
        <dbReference type="ARBA" id="ARBA00007330"/>
    </source>
</evidence>
<dbReference type="Pfam" id="PF15280">
    <property type="entry name" value="BORA_N"/>
    <property type="match status" value="1"/>
</dbReference>
<dbReference type="PANTHER" id="PTHR11985:SF15">
    <property type="entry name" value="GLYCEROL-3-PHOSPHATE DEHYDROGENASE, MITOCHONDRIAL"/>
    <property type="match status" value="1"/>
</dbReference>
<evidence type="ECO:0000256" key="6">
    <source>
        <dbReference type="ARBA" id="ARBA00022630"/>
    </source>
</evidence>
<reference evidence="17" key="1">
    <citation type="submission" date="2020-11" db="EMBL/GenBank/DDBJ databases">
        <authorList>
            <person name="Tran Van P."/>
        </authorList>
    </citation>
    <scope>NUCLEOTIDE SEQUENCE</scope>
</reference>
<feature type="compositionally biased region" description="Basic and acidic residues" evidence="15">
    <location>
        <begin position="811"/>
        <end position="825"/>
    </location>
</feature>
<keyword evidence="6 14" id="KW-0285">Flavoprotein</keyword>
<dbReference type="Gene3D" id="3.50.50.60">
    <property type="entry name" value="FAD/NAD(P)-binding domain"/>
    <property type="match status" value="1"/>
</dbReference>
<keyword evidence="13" id="KW-0496">Mitochondrion</keyword>
<name>A0A7R9BQW0_9CRUS</name>
<dbReference type="SUPFAM" id="SSF47473">
    <property type="entry name" value="EF-hand"/>
    <property type="match status" value="1"/>
</dbReference>
<evidence type="ECO:0000256" key="11">
    <source>
        <dbReference type="ARBA" id="ARBA00022946"/>
    </source>
</evidence>
<sequence length="1626" mass="181152">MSRRAFFGKLCGSLGVGGSLSLPSVIAEHELNERRIEPLRSRREQLLSLRTDKFDVLVIGGGATGCGVALDAVSRGLKTALVEMDDFSAGTSSRSTKLIHGGVRYLEKAVFGLDIEQYKIVKEALFERANLLAIAPHLAYPLPIMLPVYRFWQVPYFWAGIKAYDFVAGSQLLKPSYFIGKKKALERFPMLKTNSLVGALIYYDGAHNDARMNIAIAITAARLGVSIANHASASKLIKDKEGKVCGAVIKDELSGEEFCVMAKCVVNATGPFSDDVRKMDDPDVATIVKPSMGVHITLPDYYSPAEMGLLDPSTKDGRVIFFLPWEKHTIAGTTDTPCPITHHPSPTEDDIQFILAEIRHYLSPDVDVRRGDVLSAWSGIRPLVSDPSKTNTQSIARNHIVHVSDSGLVTVAGGKWTTYRAMAEDTITKAVEECNLKPISASRTAGLLLEGAHFWTPTLFIRLVQDFGLETEVAQHLSNTYGDRALSVAKMASLTGKRWPVVGRRIHEDFPYIDAEVRYAVREYACTAVDVIGRRLRLAFLNVQAAEECLPRVIDIMAEELNWNAAEKKKQFEQAKEFLDSEMGGNMNKESREKVSINLTKEDMSKYIKRFQQLDKENKGFISVNDLRLSLKVKGKRYSAELLQALIREADLNQNGLIELDEYLQVRYAVREYACTAVDVIGRRLRLAFLNVQAAEECLPRVIDIMAEELNWNAAEKKQLDKENKGFISVNDLRLSLKREEGKRYSAELLQALIREADLNQNGLIELDEYLQMMAAIKSGGAGSSRLECVARQAPTDDDGDRGLTSVARSGGDHSSRNRYSDHPRPTSLSSPDCSSRFDDCRVVKSTSYVRYLKTDQRIYYCLDDAFSSPILRRRRRSSSSLDSSILRGSNNPFDEHFLPLIGRPFVSPAIFDNVVSPEEEILTTWTVEQQAEVCPVNIDVSTAVADETDLEDPSELMYQEKIDAYFEKFHCIVTPSPETKADHELISPCSILFQRLNLTARSTQTQISIPPQDLTPNRAHLLSGAYSLGVHVESLESSGELSGHDTTLDDSSMSQASGNPRRRLFVSSIPLDVDSGHMDEPEKEEECGAEVENKEENLEEKCVTTKNCNNDESFVSFHPSRKANFNSTMLENGPALEVDSGNGSQGISCKSRSLDFKEPSDNADEVLQASSNAQDERNEYFSSVNLEETRAEYFSDSGSEWNDTGSAKNSTPVISREKAVLRYASYMERHVGTQTDFSLAVADVPMEIEEALKEFRLEDTTDTKPKFCGTPIQAWIKKGFVVRSSSPKSFEKRRCYNSHSSSEVLMCPAFVDQTGQASKKINDDDDDENAFLKPSQWQMVSPGYEFSLEAGCERGRVQFDDDSFEREFCTPRKHRASIKPAFEVDEPNLSPIRVEDDDDHASPINHAIEKMDGDSNIQDVNVKWQLDCEKSKRDSEWNKENANARLFLSHAETEASFGIDDTGYQSNQLSSITGQSHSSSSHVMQYPANNVERSFGKELFVTTKSGARKRSQPRGLSLDDSHLVEPKTPQGIVRRVSALGCERSDSFPDYMGVSKRHLVRSSSRHQLKEPCAWRSQPSVLSDEASFVEPNSGGSSIGRISNASSIADVSRVEDVSLHLNISGMMR</sequence>
<dbReference type="Gene3D" id="3.30.9.10">
    <property type="entry name" value="D-Amino Acid Oxidase, subunit A, domain 2"/>
    <property type="match status" value="1"/>
</dbReference>
<dbReference type="EMBL" id="OA883851">
    <property type="protein sequence ID" value="CAD7279841.1"/>
    <property type="molecule type" value="Genomic_DNA"/>
</dbReference>
<evidence type="ECO:0000313" key="18">
    <source>
        <dbReference type="Proteomes" id="UP000678499"/>
    </source>
</evidence>
<evidence type="ECO:0000256" key="3">
    <source>
        <dbReference type="ARBA" id="ARBA00004745"/>
    </source>
</evidence>
<dbReference type="SUPFAM" id="SSF51905">
    <property type="entry name" value="FAD/NAD(P)-binding domain"/>
    <property type="match status" value="1"/>
</dbReference>
<dbReference type="SMART" id="SM00054">
    <property type="entry name" value="EFh"/>
    <property type="match status" value="3"/>
</dbReference>
<dbReference type="InterPro" id="IPR031656">
    <property type="entry name" value="DAO_C"/>
</dbReference>
<organism evidence="17">
    <name type="scientific">Notodromas monacha</name>
    <dbReference type="NCBI Taxonomy" id="399045"/>
    <lineage>
        <taxon>Eukaryota</taxon>
        <taxon>Metazoa</taxon>
        <taxon>Ecdysozoa</taxon>
        <taxon>Arthropoda</taxon>
        <taxon>Crustacea</taxon>
        <taxon>Oligostraca</taxon>
        <taxon>Ostracoda</taxon>
        <taxon>Podocopa</taxon>
        <taxon>Podocopida</taxon>
        <taxon>Cypridocopina</taxon>
        <taxon>Cypridoidea</taxon>
        <taxon>Cyprididae</taxon>
        <taxon>Notodromas</taxon>
    </lineage>
</organism>
<dbReference type="Gene3D" id="1.10.238.10">
    <property type="entry name" value="EF-hand"/>
    <property type="match status" value="2"/>
</dbReference>
<proteinExistence type="inferred from homology"/>
<dbReference type="GO" id="GO:0006072">
    <property type="term" value="P:glycerol-3-phosphate metabolic process"/>
    <property type="evidence" value="ECO:0007669"/>
    <property type="project" value="UniProtKB-UniRule"/>
</dbReference>
<evidence type="ECO:0000256" key="12">
    <source>
        <dbReference type="ARBA" id="ARBA00023002"/>
    </source>
</evidence>
<dbReference type="PROSITE" id="PS00977">
    <property type="entry name" value="FAD_G3PDH_1"/>
    <property type="match status" value="1"/>
</dbReference>
<evidence type="ECO:0000256" key="9">
    <source>
        <dbReference type="ARBA" id="ARBA00022827"/>
    </source>
</evidence>
<dbReference type="InterPro" id="IPR023252">
    <property type="entry name" value="Aurora_borealis_protein"/>
</dbReference>
<accession>A0A7R9BQW0</accession>
<comment type="catalytic activity">
    <reaction evidence="14">
        <text>a quinone + sn-glycerol 3-phosphate = dihydroxyacetone phosphate + a quinol</text>
        <dbReference type="Rhea" id="RHEA:18977"/>
        <dbReference type="ChEBI" id="CHEBI:24646"/>
        <dbReference type="ChEBI" id="CHEBI:57597"/>
        <dbReference type="ChEBI" id="CHEBI:57642"/>
        <dbReference type="ChEBI" id="CHEBI:132124"/>
        <dbReference type="EC" id="1.1.5.3"/>
    </reaction>
</comment>
<feature type="domain" description="EF-hand" evidence="16">
    <location>
        <begin position="602"/>
        <end position="637"/>
    </location>
</feature>
<dbReference type="Pfam" id="PF01266">
    <property type="entry name" value="DAO"/>
    <property type="match status" value="1"/>
</dbReference>
<dbReference type="Gene3D" id="1.10.8.870">
    <property type="entry name" value="Alpha-glycerophosphate oxidase, cap domain"/>
    <property type="match status" value="1"/>
</dbReference>
<dbReference type="SUPFAM" id="SSF54373">
    <property type="entry name" value="FAD-linked reductases, C-terminal domain"/>
    <property type="match status" value="1"/>
</dbReference>
<dbReference type="InterPro" id="IPR018247">
    <property type="entry name" value="EF_Hand_1_Ca_BS"/>
</dbReference>
<dbReference type="PROSITE" id="PS00978">
    <property type="entry name" value="FAD_G3PDH_2"/>
    <property type="match status" value="1"/>
</dbReference>
<comment type="similarity">
    <text evidence="4 14">Belongs to the FAD-dependent glycerol-3-phosphate dehydrogenase family.</text>
</comment>
<keyword evidence="10" id="KW-0106">Calcium</keyword>
<dbReference type="FunFam" id="3.30.9.10:FF:000001">
    <property type="entry name" value="Glycerol-3-phosphate dehydrogenase"/>
    <property type="match status" value="1"/>
</dbReference>
<comment type="subcellular location">
    <subcellularLocation>
        <location evidence="2">Mitochondrion</location>
    </subcellularLocation>
</comment>
<evidence type="ECO:0000259" key="16">
    <source>
        <dbReference type="PROSITE" id="PS50222"/>
    </source>
</evidence>
<evidence type="ECO:0000256" key="14">
    <source>
        <dbReference type="RuleBase" id="RU361217"/>
    </source>
</evidence>
<feature type="region of interest" description="Disordered" evidence="15">
    <location>
        <begin position="1038"/>
        <end position="1062"/>
    </location>
</feature>
<dbReference type="FunFam" id="1.10.8.870:FF:000001">
    <property type="entry name" value="Glycerol-3-phosphate dehydrogenase"/>
    <property type="match status" value="1"/>
</dbReference>
<protein>
    <recommendedName>
        <fullName evidence="5 14">Glycerol-3-phosphate dehydrogenase</fullName>
        <ecNumber evidence="5 14">1.1.5.3</ecNumber>
    </recommendedName>
</protein>
<gene>
    <name evidence="17" type="ORF">NMOB1V02_LOCUS7505</name>
</gene>
<dbReference type="CDD" id="cd00051">
    <property type="entry name" value="EFh"/>
    <property type="match status" value="2"/>
</dbReference>
<dbReference type="Proteomes" id="UP000678499">
    <property type="component" value="Unassembled WGS sequence"/>
</dbReference>
<dbReference type="EC" id="1.1.5.3" evidence="5 14"/>
<keyword evidence="11" id="KW-0809">Transit peptide</keyword>
<evidence type="ECO:0000256" key="5">
    <source>
        <dbReference type="ARBA" id="ARBA00013029"/>
    </source>
</evidence>
<evidence type="ECO:0000256" key="13">
    <source>
        <dbReference type="ARBA" id="ARBA00023128"/>
    </source>
</evidence>
<feature type="domain" description="EF-hand" evidence="16">
    <location>
        <begin position="745"/>
        <end position="780"/>
    </location>
</feature>
<evidence type="ECO:0000313" key="17">
    <source>
        <dbReference type="EMBL" id="CAD7279841.1"/>
    </source>
</evidence>
<dbReference type="EMBL" id="CAJPEX010001814">
    <property type="protein sequence ID" value="CAG0919993.1"/>
    <property type="molecule type" value="Genomic_DNA"/>
</dbReference>
<dbReference type="OrthoDB" id="264015at2759"/>
<evidence type="ECO:0000256" key="10">
    <source>
        <dbReference type="ARBA" id="ARBA00022837"/>
    </source>
</evidence>
<dbReference type="Pfam" id="PF13499">
    <property type="entry name" value="EF-hand_7"/>
    <property type="match status" value="1"/>
</dbReference>
<keyword evidence="7" id="KW-0479">Metal-binding</keyword>
<keyword evidence="12 14" id="KW-0560">Oxidoreductase</keyword>
<comment type="pathway">
    <text evidence="3">Polyol metabolism; glycerol degradation.</text>
</comment>
<dbReference type="InterPro" id="IPR036188">
    <property type="entry name" value="FAD/NAD-bd_sf"/>
</dbReference>
<evidence type="ECO:0000256" key="15">
    <source>
        <dbReference type="SAM" id="MobiDB-lite"/>
    </source>
</evidence>
<keyword evidence="8" id="KW-0677">Repeat</keyword>
<dbReference type="InterPro" id="IPR002048">
    <property type="entry name" value="EF_hand_dom"/>
</dbReference>
<evidence type="ECO:0000256" key="8">
    <source>
        <dbReference type="ARBA" id="ARBA00022737"/>
    </source>
</evidence>
<evidence type="ECO:0000256" key="7">
    <source>
        <dbReference type="ARBA" id="ARBA00022723"/>
    </source>
</evidence>
<keyword evidence="18" id="KW-1185">Reference proteome</keyword>
<dbReference type="Pfam" id="PF16901">
    <property type="entry name" value="DAO_C"/>
    <property type="match status" value="2"/>
</dbReference>
<dbReference type="GO" id="GO:0005509">
    <property type="term" value="F:calcium ion binding"/>
    <property type="evidence" value="ECO:0007669"/>
    <property type="project" value="InterPro"/>
</dbReference>
<dbReference type="InterPro" id="IPR000447">
    <property type="entry name" value="G3P_DH_FAD-dep"/>
</dbReference>
<keyword evidence="9" id="KW-0274">FAD</keyword>
<dbReference type="PANTHER" id="PTHR11985">
    <property type="entry name" value="GLYCEROL-3-PHOSPHATE DEHYDROGENASE"/>
    <property type="match status" value="1"/>
</dbReference>
<dbReference type="PROSITE" id="PS50222">
    <property type="entry name" value="EF_HAND_2"/>
    <property type="match status" value="3"/>
</dbReference>
<dbReference type="InterPro" id="IPR006076">
    <property type="entry name" value="FAD-dep_OxRdtase"/>
</dbReference>